<proteinExistence type="predicted"/>
<evidence type="ECO:0000313" key="1">
    <source>
        <dbReference type="EMBL" id="DAD75613.1"/>
    </source>
</evidence>
<organism evidence="1">
    <name type="scientific">Siphoviridae sp. ctr0N4</name>
    <dbReference type="NCBI Taxonomy" id="2826473"/>
    <lineage>
        <taxon>Viruses</taxon>
        <taxon>Duplodnaviria</taxon>
        <taxon>Heunggongvirae</taxon>
        <taxon>Uroviricota</taxon>
        <taxon>Caudoviricetes</taxon>
    </lineage>
</organism>
<name>A0A8S5LZW9_9CAUD</name>
<protein>
    <submittedName>
        <fullName evidence="1">Uncharacterized protein</fullName>
    </submittedName>
</protein>
<reference evidence="1" key="1">
    <citation type="journal article" date="2021" name="Proc. Natl. Acad. Sci. U.S.A.">
        <title>A Catalog of Tens of Thousands of Viruses from Human Metagenomes Reveals Hidden Associations with Chronic Diseases.</title>
        <authorList>
            <person name="Tisza M.J."/>
            <person name="Buck C.B."/>
        </authorList>
    </citation>
    <scope>NUCLEOTIDE SEQUENCE</scope>
    <source>
        <strain evidence="1">Ctr0N4</strain>
    </source>
</reference>
<sequence length="125" mass="13373">MIQLTAANIEAMGYQKGDLAEGRELDFAAALDWLSDNTDFRIADGSITEVAALPPSARLFILKFMEIMNSGGALAGVSSESIGGMSKSYAVASDMSGALMLLIRQLLRGHYTGGVKISMPRSRWV</sequence>
<accession>A0A8S5LZW9</accession>
<dbReference type="EMBL" id="BK014786">
    <property type="protein sequence ID" value="DAD75613.1"/>
    <property type="molecule type" value="Genomic_DNA"/>
</dbReference>